<keyword evidence="2" id="KW-1185">Reference proteome</keyword>
<gene>
    <name evidence="1" type="ORF">F3Y22_tig00013808pilonHSYRG00112</name>
</gene>
<accession>A0A6A3C0R3</accession>
<protein>
    <submittedName>
        <fullName evidence="1">DEAD-box ATP-dependent RNA helicase 22</fullName>
    </submittedName>
</protein>
<dbReference type="InterPro" id="IPR027417">
    <property type="entry name" value="P-loop_NTPase"/>
</dbReference>
<dbReference type="EMBL" id="VEPZ02000559">
    <property type="protein sequence ID" value="KAE8722660.1"/>
    <property type="molecule type" value="Genomic_DNA"/>
</dbReference>
<evidence type="ECO:0000313" key="1">
    <source>
        <dbReference type="EMBL" id="KAE8722660.1"/>
    </source>
</evidence>
<dbReference type="Proteomes" id="UP000436088">
    <property type="component" value="Unassembled WGS sequence"/>
</dbReference>
<keyword evidence="1" id="KW-0347">Helicase</keyword>
<name>A0A6A3C0R3_HIBSY</name>
<reference evidence="1" key="1">
    <citation type="submission" date="2019-09" db="EMBL/GenBank/DDBJ databases">
        <title>Draft genome information of white flower Hibiscus syriacus.</title>
        <authorList>
            <person name="Kim Y.-M."/>
        </authorList>
    </citation>
    <scope>NUCLEOTIDE SEQUENCE [LARGE SCALE GENOMIC DNA]</scope>
    <source>
        <strain evidence="1">YM2019G1</strain>
    </source>
</reference>
<keyword evidence="1" id="KW-0378">Hydrolase</keyword>
<evidence type="ECO:0000313" key="2">
    <source>
        <dbReference type="Proteomes" id="UP000436088"/>
    </source>
</evidence>
<dbReference type="GO" id="GO:0004386">
    <property type="term" value="F:helicase activity"/>
    <property type="evidence" value="ECO:0007669"/>
    <property type="project" value="UniProtKB-KW"/>
</dbReference>
<sequence length="263" mass="30276">MQKNVHGHEIVRMVQGLVKVKQKADMVFDEADMLLCRGFENHVVRLIHMLRFDEKLLSRLNKSGLDNPVESNSVSVSHFDLKGEEDIQNKFISVAEEMSEDDVDAEDLTEENKTSPVKKKDWRRVRKNYERSKQYIFVAATRPVNGKIFEAVWYDVIGGRRHLYFFILLCNPLRNDVETEKDHSCYKRTTYIILIGSSGIVADFATSAVDFLHRVGRTARAGQFGVITSLYNESNQYLVNAIRSAGKLRQPVVIEKVFSFYFS</sequence>
<proteinExistence type="predicted"/>
<comment type="caution">
    <text evidence="1">The sequence shown here is derived from an EMBL/GenBank/DDBJ whole genome shotgun (WGS) entry which is preliminary data.</text>
</comment>
<keyword evidence="1" id="KW-0547">Nucleotide-binding</keyword>
<dbReference type="SUPFAM" id="SSF52540">
    <property type="entry name" value="P-loop containing nucleoside triphosphate hydrolases"/>
    <property type="match status" value="1"/>
</dbReference>
<dbReference type="Gene3D" id="3.40.50.300">
    <property type="entry name" value="P-loop containing nucleotide triphosphate hydrolases"/>
    <property type="match status" value="1"/>
</dbReference>
<keyword evidence="1" id="KW-0067">ATP-binding</keyword>
<organism evidence="1 2">
    <name type="scientific">Hibiscus syriacus</name>
    <name type="common">Rose of Sharon</name>
    <dbReference type="NCBI Taxonomy" id="106335"/>
    <lineage>
        <taxon>Eukaryota</taxon>
        <taxon>Viridiplantae</taxon>
        <taxon>Streptophyta</taxon>
        <taxon>Embryophyta</taxon>
        <taxon>Tracheophyta</taxon>
        <taxon>Spermatophyta</taxon>
        <taxon>Magnoliopsida</taxon>
        <taxon>eudicotyledons</taxon>
        <taxon>Gunneridae</taxon>
        <taxon>Pentapetalae</taxon>
        <taxon>rosids</taxon>
        <taxon>malvids</taxon>
        <taxon>Malvales</taxon>
        <taxon>Malvaceae</taxon>
        <taxon>Malvoideae</taxon>
        <taxon>Hibiscus</taxon>
    </lineage>
</organism>
<dbReference type="AlphaFoldDB" id="A0A6A3C0R3"/>